<sequence>MKINCHKFILIGLIAMISCEQFLEVELPDQEPRLVLNALLEPTSTLKVFLTKSRGVLEGGDFYDDQFELVEGANVFIKAQEGQILPLVFVDNSKPWENDAHYLLDGYEFKEGETYGIFAEKSGLPSISSQQEIPKNVNIKSIDMVNLGPDGSFDSHNIFEVSIKFEDPSERNFYEISGQIFGSEIVVIDGDTTLFYYNSDLSPEPVNPIYKKDHLMRNVILFTDVLLNGPDSEIVFRTSIIRNRDLEVTINFSHVTEAFYRYYDTADLQRYNNGDILSQPVLVYNNIANGLGIFKARNTDQRVIEMRVED</sequence>
<dbReference type="PROSITE" id="PS51257">
    <property type="entry name" value="PROKAR_LIPOPROTEIN"/>
    <property type="match status" value="1"/>
</dbReference>
<dbReference type="OrthoDB" id="1115009at2"/>
<keyword evidence="2" id="KW-1185">Reference proteome</keyword>
<evidence type="ECO:0000313" key="1">
    <source>
        <dbReference type="EMBL" id="SMD41920.1"/>
    </source>
</evidence>
<dbReference type="STRING" id="758820.SAMN00777080_0454"/>
<dbReference type="InterPro" id="IPR025345">
    <property type="entry name" value="DUF4249"/>
</dbReference>
<dbReference type="Proteomes" id="UP000192333">
    <property type="component" value="Chromosome I"/>
</dbReference>
<dbReference type="Pfam" id="PF14054">
    <property type="entry name" value="DUF4249"/>
    <property type="match status" value="1"/>
</dbReference>
<organism evidence="1 2">
    <name type="scientific">Aquiflexum balticum DSM 16537</name>
    <dbReference type="NCBI Taxonomy" id="758820"/>
    <lineage>
        <taxon>Bacteria</taxon>
        <taxon>Pseudomonadati</taxon>
        <taxon>Bacteroidota</taxon>
        <taxon>Cytophagia</taxon>
        <taxon>Cytophagales</taxon>
        <taxon>Cyclobacteriaceae</taxon>
        <taxon>Aquiflexum</taxon>
    </lineage>
</organism>
<dbReference type="RefSeq" id="WP_084118778.1">
    <property type="nucleotide sequence ID" value="NZ_LT838813.1"/>
</dbReference>
<protein>
    <recommendedName>
        <fullName evidence="3">DUF4249 domain-containing protein</fullName>
    </recommendedName>
</protein>
<accession>A0A1W2GYY3</accession>
<name>A0A1W2GYY3_9BACT</name>
<dbReference type="EMBL" id="LT838813">
    <property type="protein sequence ID" value="SMD41920.1"/>
    <property type="molecule type" value="Genomic_DNA"/>
</dbReference>
<reference evidence="2" key="1">
    <citation type="submission" date="2017-04" db="EMBL/GenBank/DDBJ databases">
        <authorList>
            <person name="Varghese N."/>
            <person name="Submissions S."/>
        </authorList>
    </citation>
    <scope>NUCLEOTIDE SEQUENCE [LARGE SCALE GENOMIC DNA]</scope>
    <source>
        <strain evidence="2">DSM 16537</strain>
    </source>
</reference>
<dbReference type="AlphaFoldDB" id="A0A1W2GYY3"/>
<gene>
    <name evidence="1" type="ORF">SAMN00777080_0454</name>
</gene>
<evidence type="ECO:0008006" key="3">
    <source>
        <dbReference type="Google" id="ProtNLM"/>
    </source>
</evidence>
<proteinExistence type="predicted"/>
<evidence type="ECO:0000313" key="2">
    <source>
        <dbReference type="Proteomes" id="UP000192333"/>
    </source>
</evidence>